<evidence type="ECO:0000313" key="3">
    <source>
        <dbReference type="Proteomes" id="UP000252085"/>
    </source>
</evidence>
<protein>
    <submittedName>
        <fullName evidence="2">XRE family transcriptional regulator</fullName>
    </submittedName>
</protein>
<reference evidence="3" key="1">
    <citation type="submission" date="2016-04" db="EMBL/GenBank/DDBJ databases">
        <authorList>
            <person name="Tabuchi Yagui T.R."/>
        </authorList>
    </citation>
    <scope>NUCLEOTIDE SEQUENCE [LARGE SCALE GENOMIC DNA]</scope>
</reference>
<organism evidence="2 3">
    <name type="scientific">Nostoc punctiforme NIES-2108</name>
    <dbReference type="NCBI Taxonomy" id="1356359"/>
    <lineage>
        <taxon>Bacteria</taxon>
        <taxon>Bacillati</taxon>
        <taxon>Cyanobacteriota</taxon>
        <taxon>Cyanophyceae</taxon>
        <taxon>Nostocales</taxon>
        <taxon>Nostocaceae</taxon>
        <taxon>Nostoc</taxon>
    </lineage>
</organism>
<dbReference type="SUPFAM" id="SSF47413">
    <property type="entry name" value="lambda repressor-like DNA-binding domains"/>
    <property type="match status" value="1"/>
</dbReference>
<accession>A0A367R6H1</accession>
<dbReference type="CDD" id="cd00093">
    <property type="entry name" value="HTH_XRE"/>
    <property type="match status" value="1"/>
</dbReference>
<dbReference type="Pfam" id="PF01381">
    <property type="entry name" value="HTH_3"/>
    <property type="match status" value="1"/>
</dbReference>
<evidence type="ECO:0000313" key="2">
    <source>
        <dbReference type="EMBL" id="RCJ32087.1"/>
    </source>
</evidence>
<comment type="caution">
    <text evidence="2">The sequence shown here is derived from an EMBL/GenBank/DDBJ whole genome shotgun (WGS) entry which is preliminary data.</text>
</comment>
<evidence type="ECO:0000259" key="1">
    <source>
        <dbReference type="PROSITE" id="PS50943"/>
    </source>
</evidence>
<dbReference type="SMART" id="SM00530">
    <property type="entry name" value="HTH_XRE"/>
    <property type="match status" value="1"/>
</dbReference>
<dbReference type="GO" id="GO:0003677">
    <property type="term" value="F:DNA binding"/>
    <property type="evidence" value="ECO:0007669"/>
    <property type="project" value="InterPro"/>
</dbReference>
<proteinExistence type="predicted"/>
<dbReference type="AlphaFoldDB" id="A0A367R6H1"/>
<dbReference type="Gene3D" id="1.10.260.40">
    <property type="entry name" value="lambda repressor-like DNA-binding domains"/>
    <property type="match status" value="1"/>
</dbReference>
<dbReference type="InterPro" id="IPR010982">
    <property type="entry name" value="Lambda_DNA-bd_dom_sf"/>
</dbReference>
<dbReference type="EMBL" id="LXQE01000169">
    <property type="protein sequence ID" value="RCJ32087.1"/>
    <property type="molecule type" value="Genomic_DNA"/>
</dbReference>
<dbReference type="Proteomes" id="UP000252085">
    <property type="component" value="Unassembled WGS sequence"/>
</dbReference>
<name>A0A367R6H1_NOSPU</name>
<sequence length="82" mass="9206">MTIKKPLAIKQPEVGQIIHDLRLASGLTQEQLAAQLGVTYSTINRWENGRSKPSPMAMKLIEQKLDEMGTQGQDLLAKYLRN</sequence>
<dbReference type="PROSITE" id="PS50943">
    <property type="entry name" value="HTH_CROC1"/>
    <property type="match status" value="1"/>
</dbReference>
<feature type="domain" description="HTH cro/C1-type" evidence="1">
    <location>
        <begin position="18"/>
        <end position="71"/>
    </location>
</feature>
<gene>
    <name evidence="2" type="ORF">A6769_29130</name>
</gene>
<dbReference type="InterPro" id="IPR001387">
    <property type="entry name" value="Cro/C1-type_HTH"/>
</dbReference>